<protein>
    <submittedName>
        <fullName evidence="2">Ras-related protein RABA4b</fullName>
    </submittedName>
</protein>
<dbReference type="Gene3D" id="3.40.50.300">
    <property type="entry name" value="P-loop containing nucleotide triphosphate hydrolases"/>
    <property type="match status" value="1"/>
</dbReference>
<keyword evidence="1" id="KW-1185">Reference proteome</keyword>
<dbReference type="InterPro" id="IPR001806">
    <property type="entry name" value="Small_GTPase"/>
</dbReference>
<dbReference type="RefSeq" id="XP_010495681.1">
    <property type="nucleotide sequence ID" value="XM_010497379.1"/>
</dbReference>
<dbReference type="SMART" id="SM00173">
    <property type="entry name" value="RAS"/>
    <property type="match status" value="1"/>
</dbReference>
<name>A0ABM0Y556_CAMSA</name>
<accession>A0ABM0Y556</accession>
<reference evidence="1" key="1">
    <citation type="journal article" date="2014" name="Nat. Commun.">
        <title>The emerging biofuel crop Camelina sativa retains a highly undifferentiated hexaploid genome structure.</title>
        <authorList>
            <person name="Kagale S."/>
            <person name="Koh C."/>
            <person name="Nixon J."/>
            <person name="Bollina V."/>
            <person name="Clarke W.E."/>
            <person name="Tuteja R."/>
            <person name="Spillane C."/>
            <person name="Robinson S.J."/>
            <person name="Links M.G."/>
            <person name="Clarke C."/>
            <person name="Higgins E.E."/>
            <person name="Huebert T."/>
            <person name="Sharpe A.G."/>
            <person name="Parkin I.A."/>
        </authorList>
    </citation>
    <scope>NUCLEOTIDE SEQUENCE [LARGE SCALE GENOMIC DNA]</scope>
    <source>
        <strain evidence="1">cv. DH55</strain>
    </source>
</reference>
<dbReference type="Proteomes" id="UP000694864">
    <property type="component" value="Chromosome 20"/>
</dbReference>
<dbReference type="PROSITE" id="PS51421">
    <property type="entry name" value="RAS"/>
    <property type="match status" value="1"/>
</dbReference>
<dbReference type="Pfam" id="PF00071">
    <property type="entry name" value="Ras"/>
    <property type="match status" value="1"/>
</dbReference>
<dbReference type="InterPro" id="IPR027417">
    <property type="entry name" value="P-loop_NTPase"/>
</dbReference>
<dbReference type="SMART" id="SM00175">
    <property type="entry name" value="RAB"/>
    <property type="match status" value="1"/>
</dbReference>
<evidence type="ECO:0000313" key="2">
    <source>
        <dbReference type="RefSeq" id="XP_010495681.1"/>
    </source>
</evidence>
<dbReference type="GeneID" id="104772807"/>
<dbReference type="PROSITE" id="PS51419">
    <property type="entry name" value="RAB"/>
    <property type="match status" value="1"/>
</dbReference>
<dbReference type="PANTHER" id="PTHR47979">
    <property type="entry name" value="DRAB11-RELATED"/>
    <property type="match status" value="1"/>
</dbReference>
<dbReference type="SUPFAM" id="SSF52540">
    <property type="entry name" value="P-loop containing nucleoside triphosphate hydrolases"/>
    <property type="match status" value="1"/>
</dbReference>
<dbReference type="InterPro" id="IPR050209">
    <property type="entry name" value="Rab_GTPases_membrane_traffic"/>
</dbReference>
<dbReference type="PRINTS" id="PR00449">
    <property type="entry name" value="RASTRNSFRMNG"/>
</dbReference>
<organism evidence="1 2">
    <name type="scientific">Camelina sativa</name>
    <name type="common">False flax</name>
    <name type="synonym">Myagrum sativum</name>
    <dbReference type="NCBI Taxonomy" id="90675"/>
    <lineage>
        <taxon>Eukaryota</taxon>
        <taxon>Viridiplantae</taxon>
        <taxon>Streptophyta</taxon>
        <taxon>Embryophyta</taxon>
        <taxon>Tracheophyta</taxon>
        <taxon>Spermatophyta</taxon>
        <taxon>Magnoliopsida</taxon>
        <taxon>eudicotyledons</taxon>
        <taxon>Gunneridae</taxon>
        <taxon>Pentapetalae</taxon>
        <taxon>rosids</taxon>
        <taxon>malvids</taxon>
        <taxon>Brassicales</taxon>
        <taxon>Brassicaceae</taxon>
        <taxon>Camelineae</taxon>
        <taxon>Camelina</taxon>
    </lineage>
</organism>
<sequence>MQIVFPLLTYRYRSVKIAFYKNAMGALIVYDITKEWWLKELRDYTNRNNVTIMLVGNKSDFDDRRQVSTEEGKSFAEREKLLFIETSALDVTNIKEGFKTLMSQIYNNVTSP</sequence>
<gene>
    <name evidence="2" type="primary">LOC104772807</name>
</gene>
<reference evidence="2" key="2">
    <citation type="submission" date="2025-08" db="UniProtKB">
        <authorList>
            <consortium name="RefSeq"/>
        </authorList>
    </citation>
    <scope>IDENTIFICATION</scope>
    <source>
        <tissue evidence="2">Leaf</tissue>
    </source>
</reference>
<evidence type="ECO:0000313" key="1">
    <source>
        <dbReference type="Proteomes" id="UP000694864"/>
    </source>
</evidence>
<proteinExistence type="predicted"/>